<protein>
    <submittedName>
        <fullName evidence="3">Uncharacterized protein</fullName>
    </submittedName>
</protein>
<feature type="compositionally biased region" description="Gly residues" evidence="1">
    <location>
        <begin position="20"/>
        <end position="56"/>
    </location>
</feature>
<feature type="compositionally biased region" description="Low complexity" evidence="1">
    <location>
        <begin position="144"/>
        <end position="158"/>
    </location>
</feature>
<keyword evidence="4" id="KW-1185">Reference proteome</keyword>
<proteinExistence type="predicted"/>
<keyword evidence="2" id="KW-0812">Transmembrane</keyword>
<name>A0A4Y7SSF1_COPMI</name>
<evidence type="ECO:0000313" key="4">
    <source>
        <dbReference type="Proteomes" id="UP000298030"/>
    </source>
</evidence>
<comment type="caution">
    <text evidence="3">The sequence shown here is derived from an EMBL/GenBank/DDBJ whole genome shotgun (WGS) entry which is preliminary data.</text>
</comment>
<dbReference type="CDD" id="cd12087">
    <property type="entry name" value="TM_EGFR-like"/>
    <property type="match status" value="1"/>
</dbReference>
<gene>
    <name evidence="3" type="ORF">FA13DRAFT_1796927</name>
</gene>
<feature type="compositionally biased region" description="Low complexity" evidence="1">
    <location>
        <begin position="85"/>
        <end position="133"/>
    </location>
</feature>
<keyword evidence="2" id="KW-1133">Transmembrane helix</keyword>
<dbReference type="STRING" id="71717.A0A4Y7SSF1"/>
<dbReference type="AlphaFoldDB" id="A0A4Y7SSF1"/>
<sequence length="531" mass="52263">MGAFSVVDLFLQRRQDGTTTAGGGPTGGGATGGEGTPTGGGTTVGGGATSPGGGTTAAGDPSPTGGSTGTGDSPPGGGTAGGTGTDAPPTGGATSPPVGGGTTAPPDGGTATPPGGTATAPGGGTATLTDGGSNTSGAGTAIPTDGGSNTSGAGTGTPTDGGSNTSEVGTGIPTDGGSNTSGTSTPPITTTTRGGDTTTTPIPLPVTTTRRMSWDVTSTWCPPELSKDPQYAAQPTFTGTTVIDGTSWVQTTLDAPLTTVYTTESIYTEHGQAMTKYIPVTTVIPPGTVVIRHNLTVGKKSSKVPIVAGALGGVAALILIGALAFFLAKRRQRREAARNLRIDIDPTTPAHNPPYPGLPPLMSETTGNSQLLQPSATGSTNYGGVVGAQYNAVAYGATSRPSMDTTSMGGASSMYASTNYGRSTSPNIVGAQQMHYRSPSAASGGSVPVHQVAPSMTSHVSMAHYRAESGSTPIGIVQEEDPLLGPFSDSNRVPTPSSVMPLVHEDAGSIRNAEVGVWSPPAYDGAGSSRM</sequence>
<dbReference type="EMBL" id="QPFP01000063">
    <property type="protein sequence ID" value="TEB24722.1"/>
    <property type="molecule type" value="Genomic_DNA"/>
</dbReference>
<dbReference type="OrthoDB" id="10623875at2759"/>
<evidence type="ECO:0000256" key="2">
    <source>
        <dbReference type="SAM" id="Phobius"/>
    </source>
</evidence>
<accession>A0A4Y7SSF1</accession>
<keyword evidence="2" id="KW-0472">Membrane</keyword>
<dbReference type="Proteomes" id="UP000298030">
    <property type="component" value="Unassembled WGS sequence"/>
</dbReference>
<reference evidence="3 4" key="1">
    <citation type="journal article" date="2019" name="Nat. Ecol. Evol.">
        <title>Megaphylogeny resolves global patterns of mushroom evolution.</title>
        <authorList>
            <person name="Varga T."/>
            <person name="Krizsan K."/>
            <person name="Foldi C."/>
            <person name="Dima B."/>
            <person name="Sanchez-Garcia M."/>
            <person name="Sanchez-Ramirez S."/>
            <person name="Szollosi G.J."/>
            <person name="Szarkandi J.G."/>
            <person name="Papp V."/>
            <person name="Albert L."/>
            <person name="Andreopoulos W."/>
            <person name="Angelini C."/>
            <person name="Antonin V."/>
            <person name="Barry K.W."/>
            <person name="Bougher N.L."/>
            <person name="Buchanan P."/>
            <person name="Buyck B."/>
            <person name="Bense V."/>
            <person name="Catcheside P."/>
            <person name="Chovatia M."/>
            <person name="Cooper J."/>
            <person name="Damon W."/>
            <person name="Desjardin D."/>
            <person name="Finy P."/>
            <person name="Geml J."/>
            <person name="Haridas S."/>
            <person name="Hughes K."/>
            <person name="Justo A."/>
            <person name="Karasinski D."/>
            <person name="Kautmanova I."/>
            <person name="Kiss B."/>
            <person name="Kocsube S."/>
            <person name="Kotiranta H."/>
            <person name="LaButti K.M."/>
            <person name="Lechner B.E."/>
            <person name="Liimatainen K."/>
            <person name="Lipzen A."/>
            <person name="Lukacs Z."/>
            <person name="Mihaltcheva S."/>
            <person name="Morgado L.N."/>
            <person name="Niskanen T."/>
            <person name="Noordeloos M.E."/>
            <person name="Ohm R.A."/>
            <person name="Ortiz-Santana B."/>
            <person name="Ovrebo C."/>
            <person name="Racz N."/>
            <person name="Riley R."/>
            <person name="Savchenko A."/>
            <person name="Shiryaev A."/>
            <person name="Soop K."/>
            <person name="Spirin V."/>
            <person name="Szebenyi C."/>
            <person name="Tomsovsky M."/>
            <person name="Tulloss R.E."/>
            <person name="Uehling J."/>
            <person name="Grigoriev I.V."/>
            <person name="Vagvolgyi C."/>
            <person name="Papp T."/>
            <person name="Martin F.M."/>
            <person name="Miettinen O."/>
            <person name="Hibbett D.S."/>
            <person name="Nagy L.G."/>
        </authorList>
    </citation>
    <scope>NUCLEOTIDE SEQUENCE [LARGE SCALE GENOMIC DNA]</scope>
    <source>
        <strain evidence="3 4">FP101781</strain>
    </source>
</reference>
<evidence type="ECO:0000256" key="1">
    <source>
        <dbReference type="SAM" id="MobiDB-lite"/>
    </source>
</evidence>
<feature type="compositionally biased region" description="Low complexity" evidence="1">
    <location>
        <begin position="173"/>
        <end position="209"/>
    </location>
</feature>
<organism evidence="3 4">
    <name type="scientific">Coprinellus micaceus</name>
    <name type="common">Glistening ink-cap mushroom</name>
    <name type="synonym">Coprinus micaceus</name>
    <dbReference type="NCBI Taxonomy" id="71717"/>
    <lineage>
        <taxon>Eukaryota</taxon>
        <taxon>Fungi</taxon>
        <taxon>Dikarya</taxon>
        <taxon>Basidiomycota</taxon>
        <taxon>Agaricomycotina</taxon>
        <taxon>Agaricomycetes</taxon>
        <taxon>Agaricomycetidae</taxon>
        <taxon>Agaricales</taxon>
        <taxon>Agaricineae</taxon>
        <taxon>Psathyrellaceae</taxon>
        <taxon>Coprinellus</taxon>
    </lineage>
</organism>
<feature type="transmembrane region" description="Helical" evidence="2">
    <location>
        <begin position="306"/>
        <end position="328"/>
    </location>
</feature>
<evidence type="ECO:0000313" key="3">
    <source>
        <dbReference type="EMBL" id="TEB24722.1"/>
    </source>
</evidence>
<feature type="compositionally biased region" description="Gly residues" evidence="1">
    <location>
        <begin position="66"/>
        <end position="84"/>
    </location>
</feature>
<feature type="region of interest" description="Disordered" evidence="1">
    <location>
        <begin position="15"/>
        <end position="210"/>
    </location>
</feature>